<evidence type="ECO:0000313" key="3">
    <source>
        <dbReference type="Proteomes" id="UP001280121"/>
    </source>
</evidence>
<comment type="caution">
    <text evidence="2">The sequence shown here is derived from an EMBL/GenBank/DDBJ whole genome shotgun (WGS) entry which is preliminary data.</text>
</comment>
<proteinExistence type="predicted"/>
<gene>
    <name evidence="2" type="ORF">Ddye_025953</name>
</gene>
<evidence type="ECO:0000256" key="1">
    <source>
        <dbReference type="SAM" id="MobiDB-lite"/>
    </source>
</evidence>
<protein>
    <submittedName>
        <fullName evidence="2">Uncharacterized protein</fullName>
    </submittedName>
</protein>
<reference evidence="2" key="1">
    <citation type="journal article" date="2023" name="Plant J.">
        <title>Genome sequences and population genomics provide insights into the demographic history, inbreeding, and mutation load of two 'living fossil' tree species of Dipteronia.</title>
        <authorList>
            <person name="Feng Y."/>
            <person name="Comes H.P."/>
            <person name="Chen J."/>
            <person name="Zhu S."/>
            <person name="Lu R."/>
            <person name="Zhang X."/>
            <person name="Li P."/>
            <person name="Qiu J."/>
            <person name="Olsen K.M."/>
            <person name="Qiu Y."/>
        </authorList>
    </citation>
    <scope>NUCLEOTIDE SEQUENCE</scope>
    <source>
        <strain evidence="2">KIB01</strain>
    </source>
</reference>
<feature type="region of interest" description="Disordered" evidence="1">
    <location>
        <begin position="38"/>
        <end position="59"/>
    </location>
</feature>
<keyword evidence="3" id="KW-1185">Reference proteome</keyword>
<dbReference type="AlphaFoldDB" id="A0AAD9TLR3"/>
<dbReference type="Proteomes" id="UP001280121">
    <property type="component" value="Unassembled WGS sequence"/>
</dbReference>
<organism evidence="2 3">
    <name type="scientific">Dipteronia dyeriana</name>
    <dbReference type="NCBI Taxonomy" id="168575"/>
    <lineage>
        <taxon>Eukaryota</taxon>
        <taxon>Viridiplantae</taxon>
        <taxon>Streptophyta</taxon>
        <taxon>Embryophyta</taxon>
        <taxon>Tracheophyta</taxon>
        <taxon>Spermatophyta</taxon>
        <taxon>Magnoliopsida</taxon>
        <taxon>eudicotyledons</taxon>
        <taxon>Gunneridae</taxon>
        <taxon>Pentapetalae</taxon>
        <taxon>rosids</taxon>
        <taxon>malvids</taxon>
        <taxon>Sapindales</taxon>
        <taxon>Sapindaceae</taxon>
        <taxon>Hippocastanoideae</taxon>
        <taxon>Acereae</taxon>
        <taxon>Dipteronia</taxon>
    </lineage>
</organism>
<name>A0AAD9TLR3_9ROSI</name>
<accession>A0AAD9TLR3</accession>
<dbReference type="EMBL" id="JANJYI010000008">
    <property type="protein sequence ID" value="KAK2638158.1"/>
    <property type="molecule type" value="Genomic_DNA"/>
</dbReference>
<sequence>MAEMSEIELLQQLKEEFKTLELMFNKGIDRMLKILKETRKDPKDLPPNTPPNSSPYPIYPPIQTQPSQTIVQNIATYSAAKRPKTWPNKPPKLAYFIRPKPWPDEPPINIVPKPRTSSTIEVMSQNLRQAKERKPYQYQYQYQHLPQVRAKFVGRLRSFQVADRNWDLFQHRNLHTFLRSTATTTIEAIKPFLAVHLNPWTIAILPASFPGINRPRSRPKNQLMVSLMLEPGGNDSFEEVRVARLRFRWSFGHFERNFKRFRQRIKERSRRFSERRRIENDESARVHCGDSRAIEDLGFFF</sequence>
<feature type="compositionally biased region" description="Pro residues" evidence="1">
    <location>
        <begin position="45"/>
        <end position="59"/>
    </location>
</feature>
<evidence type="ECO:0000313" key="2">
    <source>
        <dbReference type="EMBL" id="KAK2638158.1"/>
    </source>
</evidence>